<reference evidence="1 2" key="1">
    <citation type="submission" date="2019-08" db="EMBL/GenBank/DDBJ databases">
        <title>Paraburkholderia sp. DCY113.</title>
        <authorList>
            <person name="Kang J."/>
        </authorList>
    </citation>
    <scope>NUCLEOTIDE SEQUENCE [LARGE SCALE GENOMIC DNA]</scope>
    <source>
        <strain evidence="1 2">DCY113</strain>
    </source>
</reference>
<sequence length="121" mass="14055">METVAFISTEDGDDLIVSFAVIDPADPTGVESLTLLRTPKYEHLLEDWERGVSVSFERYVEDDEELLEELCLDQKSAVVRLTTSLRRYELDLRKVDEKEMTAMRKVLVQMNYDRRIRLVGV</sequence>
<dbReference type="AlphaFoldDB" id="A0A5B0GAG0"/>
<organism evidence="1 2">
    <name type="scientific">Paraburkholderia panacisoli</name>
    <dbReference type="NCBI Taxonomy" id="2603818"/>
    <lineage>
        <taxon>Bacteria</taxon>
        <taxon>Pseudomonadati</taxon>
        <taxon>Pseudomonadota</taxon>
        <taxon>Betaproteobacteria</taxon>
        <taxon>Burkholderiales</taxon>
        <taxon>Burkholderiaceae</taxon>
        <taxon>Paraburkholderia</taxon>
    </lineage>
</organism>
<proteinExistence type="predicted"/>
<dbReference type="RefSeq" id="WP_149675656.1">
    <property type="nucleotide sequence ID" value="NZ_VTUZ01000051.1"/>
</dbReference>
<dbReference type="Proteomes" id="UP000325273">
    <property type="component" value="Unassembled WGS sequence"/>
</dbReference>
<gene>
    <name evidence="1" type="ORF">FVF58_42775</name>
</gene>
<evidence type="ECO:0000313" key="2">
    <source>
        <dbReference type="Proteomes" id="UP000325273"/>
    </source>
</evidence>
<name>A0A5B0GAG0_9BURK</name>
<dbReference type="EMBL" id="VTUZ01000051">
    <property type="protein sequence ID" value="KAA0999040.1"/>
    <property type="molecule type" value="Genomic_DNA"/>
</dbReference>
<keyword evidence="2" id="KW-1185">Reference proteome</keyword>
<accession>A0A5B0GAG0</accession>
<protein>
    <submittedName>
        <fullName evidence="1">Uncharacterized protein</fullName>
    </submittedName>
</protein>
<evidence type="ECO:0000313" key="1">
    <source>
        <dbReference type="EMBL" id="KAA0999040.1"/>
    </source>
</evidence>
<comment type="caution">
    <text evidence="1">The sequence shown here is derived from an EMBL/GenBank/DDBJ whole genome shotgun (WGS) entry which is preliminary data.</text>
</comment>